<comment type="caution">
    <text evidence="2">The sequence shown here is derived from an EMBL/GenBank/DDBJ whole genome shotgun (WGS) entry which is preliminary data.</text>
</comment>
<organism evidence="2 3">
    <name type="scientific">Trichoderma ghanense</name>
    <dbReference type="NCBI Taxonomy" id="65468"/>
    <lineage>
        <taxon>Eukaryota</taxon>
        <taxon>Fungi</taxon>
        <taxon>Dikarya</taxon>
        <taxon>Ascomycota</taxon>
        <taxon>Pezizomycotina</taxon>
        <taxon>Sordariomycetes</taxon>
        <taxon>Hypocreomycetidae</taxon>
        <taxon>Hypocreales</taxon>
        <taxon>Hypocreaceae</taxon>
        <taxon>Trichoderma</taxon>
    </lineage>
</organism>
<accession>A0ABY2H0Q9</accession>
<dbReference type="Proteomes" id="UP001642720">
    <property type="component" value="Unassembled WGS sequence"/>
</dbReference>
<dbReference type="RefSeq" id="XP_073558024.1">
    <property type="nucleotide sequence ID" value="XM_073703722.1"/>
</dbReference>
<evidence type="ECO:0000313" key="2">
    <source>
        <dbReference type="EMBL" id="TFB01823.1"/>
    </source>
</evidence>
<reference evidence="2 3" key="1">
    <citation type="submission" date="2018-01" db="EMBL/GenBank/DDBJ databases">
        <title>Genome characterization of the sugarcane-associated fungus Trichoderma ghanense CCMA-1212 and their application in lignocelulose bioconversion.</title>
        <authorList>
            <person name="Steindorff A.S."/>
            <person name="Mendes T.D."/>
            <person name="Vilela E.S.D."/>
            <person name="Rodrigues D.S."/>
            <person name="Formighieri E.F."/>
            <person name="Melo I.S."/>
            <person name="Favaro L.C.L."/>
        </authorList>
    </citation>
    <scope>NUCLEOTIDE SEQUENCE [LARGE SCALE GENOMIC DNA]</scope>
    <source>
        <strain evidence="2 3">CCMA-1212</strain>
    </source>
</reference>
<gene>
    <name evidence="2" type="ORF">CCMA1212_006503</name>
</gene>
<keyword evidence="3" id="KW-1185">Reference proteome</keyword>
<evidence type="ECO:0000256" key="1">
    <source>
        <dbReference type="SAM" id="MobiDB-lite"/>
    </source>
</evidence>
<feature type="compositionally biased region" description="Acidic residues" evidence="1">
    <location>
        <begin position="47"/>
        <end position="57"/>
    </location>
</feature>
<name>A0ABY2H0Q9_9HYPO</name>
<protein>
    <submittedName>
        <fullName evidence="2">Uncharacterized protein</fullName>
    </submittedName>
</protein>
<dbReference type="GeneID" id="300578172"/>
<feature type="region of interest" description="Disordered" evidence="1">
    <location>
        <begin position="319"/>
        <end position="426"/>
    </location>
</feature>
<feature type="region of interest" description="Disordered" evidence="1">
    <location>
        <begin position="25"/>
        <end position="107"/>
    </location>
</feature>
<dbReference type="EMBL" id="PPTA01000008">
    <property type="protein sequence ID" value="TFB01823.1"/>
    <property type="molecule type" value="Genomic_DNA"/>
</dbReference>
<sequence length="426" mass="48280">MPSENVSMGSLNFYLNLAMGELEPEPPFAQWQQGSDRNGVTEAPHTEDEDYEADDESLGSANKENDASLLPANLPEPGTRQRRPQPQPQPQPQHSGYGRAPYRLGPRKKVKLTDPELDFKIFEDETASVGAPFKWEYYGSGVPALGELKNNERFEYTVEHQIRRQYYQLLDQSVRTGDDDLFNLVERVRDQRYTTWQRFSGATEWTAGCNPMDVWLWVEDKGYHKRWTEHQVVQFKEFLQFMKTCILNACRMADPDAAMAMDMWNETLIKSRFKLLQLPNLHMVKNSEVRVSFMPNGPDEKLLYRADFTPAELKILDAGWQGPGRWAPGEERGEADESGVSSTEGVYGDTTDEDAEETGVSSTESVFGDTTEVDTEESGVSSTESVFGDTTEDEEEEKSEREWADYAFDDGAEGFANVGDGDTDRE</sequence>
<proteinExistence type="predicted"/>
<evidence type="ECO:0000313" key="3">
    <source>
        <dbReference type="Proteomes" id="UP001642720"/>
    </source>
</evidence>